<dbReference type="Pfam" id="PF00583">
    <property type="entry name" value="Acetyltransf_1"/>
    <property type="match status" value="1"/>
</dbReference>
<evidence type="ECO:0000256" key="2">
    <source>
        <dbReference type="ARBA" id="ARBA00023315"/>
    </source>
</evidence>
<evidence type="ECO:0000256" key="1">
    <source>
        <dbReference type="ARBA" id="ARBA00022679"/>
    </source>
</evidence>
<accession>A0A3A5MA08</accession>
<keyword evidence="1 4" id="KW-0808">Transferase</keyword>
<dbReference type="InterPro" id="IPR000182">
    <property type="entry name" value="GNAT_dom"/>
</dbReference>
<protein>
    <submittedName>
        <fullName evidence="4">GNAT family N-acetyltransferase</fullName>
    </submittedName>
</protein>
<organism evidence="4 5">
    <name type="scientific">Cryobacterium melibiosiphilum</name>
    <dbReference type="NCBI Taxonomy" id="995039"/>
    <lineage>
        <taxon>Bacteria</taxon>
        <taxon>Bacillati</taxon>
        <taxon>Actinomycetota</taxon>
        <taxon>Actinomycetes</taxon>
        <taxon>Micrococcales</taxon>
        <taxon>Microbacteriaceae</taxon>
        <taxon>Cryobacterium</taxon>
    </lineage>
</organism>
<dbReference type="OrthoDB" id="70840at2"/>
<dbReference type="PANTHER" id="PTHR43877:SF2">
    <property type="entry name" value="AMINOALKYLPHOSPHONATE N-ACETYLTRANSFERASE-RELATED"/>
    <property type="match status" value="1"/>
</dbReference>
<dbReference type="AlphaFoldDB" id="A0A3A5MA08"/>
<dbReference type="EMBL" id="QZVS01000096">
    <property type="protein sequence ID" value="RJT85195.1"/>
    <property type="molecule type" value="Genomic_DNA"/>
</dbReference>
<dbReference type="GO" id="GO:0016747">
    <property type="term" value="F:acyltransferase activity, transferring groups other than amino-acyl groups"/>
    <property type="evidence" value="ECO:0007669"/>
    <property type="project" value="InterPro"/>
</dbReference>
<dbReference type="CDD" id="cd04301">
    <property type="entry name" value="NAT_SF"/>
    <property type="match status" value="1"/>
</dbReference>
<evidence type="ECO:0000313" key="5">
    <source>
        <dbReference type="Proteomes" id="UP000272015"/>
    </source>
</evidence>
<proteinExistence type="predicted"/>
<dbReference type="InterPro" id="IPR016181">
    <property type="entry name" value="Acyl_CoA_acyltransferase"/>
</dbReference>
<dbReference type="SUPFAM" id="SSF55729">
    <property type="entry name" value="Acyl-CoA N-acyltransferases (Nat)"/>
    <property type="match status" value="1"/>
</dbReference>
<comment type="caution">
    <text evidence="4">The sequence shown here is derived from an EMBL/GenBank/DDBJ whole genome shotgun (WGS) entry which is preliminary data.</text>
</comment>
<keyword evidence="5" id="KW-1185">Reference proteome</keyword>
<dbReference type="PROSITE" id="PS51186">
    <property type="entry name" value="GNAT"/>
    <property type="match status" value="1"/>
</dbReference>
<sequence length="158" mass="17112">MKIVRVRLSDPEVVPLLADLHREYDARYGDGSGDSAYDVAAEEFDPPVGAFVVLVHEGISVAGGGIRCYAPGTAEVKRMWTNPDFRRQGHASTVLHALEAIAVELGYLRVRLETGYAQPEALALYRGLGYADIGNYGIYDSAFGFELELAPAARPLAV</sequence>
<keyword evidence="2" id="KW-0012">Acyltransferase</keyword>
<reference evidence="4 5" key="1">
    <citation type="submission" date="2018-09" db="EMBL/GenBank/DDBJ databases">
        <title>Novel species of Cryobacterium.</title>
        <authorList>
            <person name="Liu Q."/>
            <person name="Xin Y.-H."/>
        </authorList>
    </citation>
    <scope>NUCLEOTIDE SEQUENCE [LARGE SCALE GENOMIC DNA]</scope>
    <source>
        <strain evidence="4 5">Hh39</strain>
    </source>
</reference>
<dbReference type="PANTHER" id="PTHR43877">
    <property type="entry name" value="AMINOALKYLPHOSPHONATE N-ACETYLTRANSFERASE-RELATED-RELATED"/>
    <property type="match status" value="1"/>
</dbReference>
<gene>
    <name evidence="4" type="ORF">D6T64_19935</name>
</gene>
<dbReference type="RefSeq" id="WP_119976416.1">
    <property type="nucleotide sequence ID" value="NZ_JBHSQA010000004.1"/>
</dbReference>
<evidence type="ECO:0000313" key="4">
    <source>
        <dbReference type="EMBL" id="RJT85195.1"/>
    </source>
</evidence>
<name>A0A3A5MA08_9MICO</name>
<dbReference type="Proteomes" id="UP000272015">
    <property type="component" value="Unassembled WGS sequence"/>
</dbReference>
<dbReference type="Gene3D" id="3.40.630.30">
    <property type="match status" value="1"/>
</dbReference>
<evidence type="ECO:0000259" key="3">
    <source>
        <dbReference type="PROSITE" id="PS51186"/>
    </source>
</evidence>
<dbReference type="InterPro" id="IPR050832">
    <property type="entry name" value="Bact_Acetyltransf"/>
</dbReference>
<feature type="domain" description="N-acetyltransferase" evidence="3">
    <location>
        <begin position="4"/>
        <end position="150"/>
    </location>
</feature>